<name>A0A3P7PNN5_DIBLA</name>
<dbReference type="Proteomes" id="UP000281553">
    <property type="component" value="Unassembled WGS sequence"/>
</dbReference>
<organism evidence="1 2">
    <name type="scientific">Dibothriocephalus latus</name>
    <name type="common">Fish tapeworm</name>
    <name type="synonym">Diphyllobothrium latum</name>
    <dbReference type="NCBI Taxonomy" id="60516"/>
    <lineage>
        <taxon>Eukaryota</taxon>
        <taxon>Metazoa</taxon>
        <taxon>Spiralia</taxon>
        <taxon>Lophotrochozoa</taxon>
        <taxon>Platyhelminthes</taxon>
        <taxon>Cestoda</taxon>
        <taxon>Eucestoda</taxon>
        <taxon>Diphyllobothriidea</taxon>
        <taxon>Diphyllobothriidae</taxon>
        <taxon>Dibothriocephalus</taxon>
    </lineage>
</organism>
<protein>
    <submittedName>
        <fullName evidence="1">Uncharacterized protein</fullName>
    </submittedName>
</protein>
<evidence type="ECO:0000313" key="2">
    <source>
        <dbReference type="Proteomes" id="UP000281553"/>
    </source>
</evidence>
<keyword evidence="2" id="KW-1185">Reference proteome</keyword>
<gene>
    <name evidence="1" type="ORF">DILT_LOCUS13495</name>
</gene>
<reference evidence="1 2" key="1">
    <citation type="submission" date="2018-11" db="EMBL/GenBank/DDBJ databases">
        <authorList>
            <consortium name="Pathogen Informatics"/>
        </authorList>
    </citation>
    <scope>NUCLEOTIDE SEQUENCE [LARGE SCALE GENOMIC DNA]</scope>
</reference>
<dbReference type="AlphaFoldDB" id="A0A3P7PNN5"/>
<accession>A0A3P7PNN5</accession>
<sequence length="98" mass="11060">MVLECAACEYECSVIIDDLRLHCAEESVEECSVTLQTAALDGLVHKTKFTVIEDVLHVQKVEECVTDFEESSVVVETQPFENVEQKANTTEVEGRYYL</sequence>
<dbReference type="EMBL" id="UYRU01070480">
    <property type="protein sequence ID" value="VDN19816.1"/>
    <property type="molecule type" value="Genomic_DNA"/>
</dbReference>
<evidence type="ECO:0000313" key="1">
    <source>
        <dbReference type="EMBL" id="VDN19816.1"/>
    </source>
</evidence>
<proteinExistence type="predicted"/>